<accession>A0A5C6RGD8</accession>
<dbReference type="Proteomes" id="UP000321580">
    <property type="component" value="Unassembled WGS sequence"/>
</dbReference>
<dbReference type="InterPro" id="IPR037066">
    <property type="entry name" value="Plug_dom_sf"/>
</dbReference>
<dbReference type="SUPFAM" id="SSF56935">
    <property type="entry name" value="Porins"/>
    <property type="match status" value="1"/>
</dbReference>
<evidence type="ECO:0000259" key="2">
    <source>
        <dbReference type="Pfam" id="PF07715"/>
    </source>
</evidence>
<dbReference type="InterPro" id="IPR008969">
    <property type="entry name" value="CarboxyPept-like_regulatory"/>
</dbReference>
<keyword evidence="4" id="KW-1185">Reference proteome</keyword>
<comment type="caution">
    <text evidence="3">The sequence shown here is derived from an EMBL/GenBank/DDBJ whole genome shotgun (WGS) entry which is preliminary data.</text>
</comment>
<keyword evidence="1" id="KW-0732">Signal</keyword>
<organism evidence="3 4">
    <name type="scientific">Phaeodactylibacter luteus</name>
    <dbReference type="NCBI Taxonomy" id="1564516"/>
    <lineage>
        <taxon>Bacteria</taxon>
        <taxon>Pseudomonadati</taxon>
        <taxon>Bacteroidota</taxon>
        <taxon>Saprospiria</taxon>
        <taxon>Saprospirales</taxon>
        <taxon>Haliscomenobacteraceae</taxon>
        <taxon>Phaeodactylibacter</taxon>
    </lineage>
</organism>
<dbReference type="Pfam" id="PF07715">
    <property type="entry name" value="Plug"/>
    <property type="match status" value="1"/>
</dbReference>
<dbReference type="RefSeq" id="WP_147169273.1">
    <property type="nucleotide sequence ID" value="NZ_VOOR01000063.1"/>
</dbReference>
<dbReference type="InterPro" id="IPR012910">
    <property type="entry name" value="Plug_dom"/>
</dbReference>
<evidence type="ECO:0000256" key="1">
    <source>
        <dbReference type="SAM" id="SignalP"/>
    </source>
</evidence>
<dbReference type="Pfam" id="PF13715">
    <property type="entry name" value="CarbopepD_reg_2"/>
    <property type="match status" value="1"/>
</dbReference>
<keyword evidence="3" id="KW-0675">Receptor</keyword>
<proteinExistence type="predicted"/>
<dbReference type="Gene3D" id="2.60.40.1120">
    <property type="entry name" value="Carboxypeptidase-like, regulatory domain"/>
    <property type="match status" value="1"/>
</dbReference>
<protein>
    <submittedName>
        <fullName evidence="3">TonB-dependent receptor</fullName>
    </submittedName>
</protein>
<feature type="chain" id="PRO_5022858256" evidence="1">
    <location>
        <begin position="20"/>
        <end position="777"/>
    </location>
</feature>
<feature type="signal peptide" evidence="1">
    <location>
        <begin position="1"/>
        <end position="19"/>
    </location>
</feature>
<gene>
    <name evidence="3" type="ORF">FRY97_19500</name>
</gene>
<feature type="domain" description="TonB-dependent receptor plug" evidence="2">
    <location>
        <begin position="132"/>
        <end position="223"/>
    </location>
</feature>
<reference evidence="3 4" key="1">
    <citation type="submission" date="2019-08" db="EMBL/GenBank/DDBJ databases">
        <title>Genome of Phaeodactylibacter luteus.</title>
        <authorList>
            <person name="Bowman J.P."/>
        </authorList>
    </citation>
    <scope>NUCLEOTIDE SEQUENCE [LARGE SCALE GENOMIC DNA]</scope>
    <source>
        <strain evidence="3 4">KCTC 42180</strain>
    </source>
</reference>
<dbReference type="SUPFAM" id="SSF49464">
    <property type="entry name" value="Carboxypeptidase regulatory domain-like"/>
    <property type="match status" value="1"/>
</dbReference>
<dbReference type="EMBL" id="VOOR01000063">
    <property type="protein sequence ID" value="TXB61367.1"/>
    <property type="molecule type" value="Genomic_DNA"/>
</dbReference>
<sequence>MKHAFLLLTCLLFSLTTLSAQQNGGTVRGNIYDKDSGEPIIYGNVILQGTSMGANTDLDGFFSITNVPEGEYTLVATYLGYDSTSVQVQVKKGGIVYESLLMSPSGVELQTVNVSGRREQARSEVKVSQLRVTPKQIRSLPSTGGEADIAQYLPVLPGIIVSGDQGGQLYIRGGSPVQNKILLDGMTIYNPFHSIGLFSVFETEAVRSVDVLTGGFNAEHGGRISAVVDIKTREGNKKRMSGLVSGSPFMTKALIEGPIKKLDEDGGGSTSFILTGKHSYLNESSKIFYNYAVDTTFFSFAAQDTSLSDVGDIGLPYTFTDLYGKLSFVSDNGSKLNLFGFNFTDRFDFVGLAKLDWQTVGGGANFSLIPSNSNVVLNGTLAVTDYKIRLEEADGNPRESGVNSFNANLNFTYFGNKNRFDYGFDFTGFNTDFSFRNFVGVGFEQRDFTTEIAGYFKYKQEIGNLIIEPGIRLQYYASQSDMSVEPRFGMKYNITDYLRIKFAGGLYSQNLISTVNDLDVVNFFIGFLAGPQEQFFKPGSNEPVDHRLQKSVHAIGGVEIDLSDNLTVNVEPYLKRFTQLININRNKLSDFDPDFVTETGDAYGIDFSARYEGPNTYLWATYSLGRVVRDDGEQEYPTIFDRRHNINLLGVYAFGKNKSWEASLRWNMGSGFPFTQTQGFYEQNDFGNLIFTDILTGNFDLGTILTEEINGGRLPYYHRLDASVKRTFEFTKYTKLEVTASITNVYNRENIFYVDRVTNSRVNQLPILPSLGIQFSF</sequence>
<evidence type="ECO:0000313" key="3">
    <source>
        <dbReference type="EMBL" id="TXB61367.1"/>
    </source>
</evidence>
<dbReference type="Gene3D" id="2.170.130.10">
    <property type="entry name" value="TonB-dependent receptor, plug domain"/>
    <property type="match status" value="1"/>
</dbReference>
<dbReference type="OrthoDB" id="9803050at2"/>
<evidence type="ECO:0000313" key="4">
    <source>
        <dbReference type="Proteomes" id="UP000321580"/>
    </source>
</evidence>
<name>A0A5C6RGD8_9BACT</name>
<dbReference type="AlphaFoldDB" id="A0A5C6RGD8"/>